<dbReference type="InterPro" id="IPR007460">
    <property type="entry name" value="BrnT_toxin"/>
</dbReference>
<proteinExistence type="predicted"/>
<dbReference type="InterPro" id="IPR038573">
    <property type="entry name" value="BrnT_sf"/>
</dbReference>
<evidence type="ECO:0000313" key="1">
    <source>
        <dbReference type="EMBL" id="VAW84625.1"/>
    </source>
</evidence>
<evidence type="ECO:0008006" key="2">
    <source>
        <dbReference type="Google" id="ProtNLM"/>
    </source>
</evidence>
<dbReference type="Gene3D" id="3.10.450.530">
    <property type="entry name" value="Ribonuclease toxin, BrnT, of type II toxin-antitoxin system"/>
    <property type="match status" value="1"/>
</dbReference>
<dbReference type="EMBL" id="UOFP01000060">
    <property type="protein sequence ID" value="VAW84625.1"/>
    <property type="molecule type" value="Genomic_DNA"/>
</dbReference>
<accession>A0A3B0YUK0</accession>
<dbReference type="AlphaFoldDB" id="A0A3B0YUK0"/>
<organism evidence="1">
    <name type="scientific">hydrothermal vent metagenome</name>
    <dbReference type="NCBI Taxonomy" id="652676"/>
    <lineage>
        <taxon>unclassified sequences</taxon>
        <taxon>metagenomes</taxon>
        <taxon>ecological metagenomes</taxon>
    </lineage>
</organism>
<name>A0A3B0YUK0_9ZZZZ</name>
<gene>
    <name evidence="1" type="ORF">MNBD_GAMMA18-2065</name>
</gene>
<protein>
    <recommendedName>
        <fullName evidence="2">COGs COG2929</fullName>
    </recommendedName>
</protein>
<sequence>MMNKFTWHDAKNKTNITKHGVGLKAGITVFEDELRIERYDDANSDTYEDRYITIGKDHRTKVLFVSYTMRNSDNTIHLISVRKAEPHEIRLYEKNSRW</sequence>
<dbReference type="Pfam" id="PF04365">
    <property type="entry name" value="BrnT_toxin"/>
    <property type="match status" value="1"/>
</dbReference>
<reference evidence="1" key="1">
    <citation type="submission" date="2018-06" db="EMBL/GenBank/DDBJ databases">
        <authorList>
            <person name="Zhirakovskaya E."/>
        </authorList>
    </citation>
    <scope>NUCLEOTIDE SEQUENCE</scope>
</reference>